<evidence type="ECO:0000313" key="2">
    <source>
        <dbReference type="EMBL" id="RUS23707.1"/>
    </source>
</evidence>
<dbReference type="EMBL" id="RBNJ01018836">
    <property type="protein sequence ID" value="RUS23707.1"/>
    <property type="molecule type" value="Genomic_DNA"/>
</dbReference>
<dbReference type="GO" id="GO:0000160">
    <property type="term" value="P:phosphorelay signal transduction system"/>
    <property type="evidence" value="ECO:0007669"/>
    <property type="project" value="InterPro"/>
</dbReference>
<dbReference type="Gene3D" id="1.20.120.160">
    <property type="entry name" value="HPT domain"/>
    <property type="match status" value="1"/>
</dbReference>
<dbReference type="AlphaFoldDB" id="A0A433Q1Q7"/>
<name>A0A433Q1Q7_9FUNG</name>
<accession>A0A433Q1Q7</accession>
<feature type="compositionally biased region" description="Polar residues" evidence="1">
    <location>
        <begin position="1"/>
        <end position="12"/>
    </location>
</feature>
<feature type="compositionally biased region" description="Acidic residues" evidence="1">
    <location>
        <begin position="13"/>
        <end position="31"/>
    </location>
</feature>
<comment type="caution">
    <text evidence="2">The sequence shown here is derived from an EMBL/GenBank/DDBJ whole genome shotgun (WGS) entry which is preliminary data.</text>
</comment>
<organism evidence="2 3">
    <name type="scientific">Jimgerdemannia flammicorona</name>
    <dbReference type="NCBI Taxonomy" id="994334"/>
    <lineage>
        <taxon>Eukaryota</taxon>
        <taxon>Fungi</taxon>
        <taxon>Fungi incertae sedis</taxon>
        <taxon>Mucoromycota</taxon>
        <taxon>Mucoromycotina</taxon>
        <taxon>Endogonomycetes</taxon>
        <taxon>Endogonales</taxon>
        <taxon>Endogonaceae</taxon>
        <taxon>Jimgerdemannia</taxon>
    </lineage>
</organism>
<feature type="non-terminal residue" evidence="2">
    <location>
        <position position="74"/>
    </location>
</feature>
<feature type="region of interest" description="Disordered" evidence="1">
    <location>
        <begin position="1"/>
        <end position="32"/>
    </location>
</feature>
<dbReference type="SUPFAM" id="SSF47226">
    <property type="entry name" value="Histidine-containing phosphotransfer domain, HPT domain"/>
    <property type="match status" value="1"/>
</dbReference>
<dbReference type="InterPro" id="IPR036641">
    <property type="entry name" value="HPT_dom_sf"/>
</dbReference>
<sequence>MLKLPQLTSSDENNAEDSEREQEQEQEEDLGLIDHTVFDQLTDMDDEEDHEFSKSIVWNYFEQAETTFEKMDAA</sequence>
<proteinExistence type="predicted"/>
<protein>
    <submittedName>
        <fullName evidence="2">Uncharacterized protein</fullName>
    </submittedName>
</protein>
<gene>
    <name evidence="2" type="ORF">BC938DRAFT_474736</name>
</gene>
<reference evidence="2 3" key="1">
    <citation type="journal article" date="2018" name="New Phytol.">
        <title>Phylogenomics of Endogonaceae and evolution of mycorrhizas within Mucoromycota.</title>
        <authorList>
            <person name="Chang Y."/>
            <person name="Desiro A."/>
            <person name="Na H."/>
            <person name="Sandor L."/>
            <person name="Lipzen A."/>
            <person name="Clum A."/>
            <person name="Barry K."/>
            <person name="Grigoriev I.V."/>
            <person name="Martin F.M."/>
            <person name="Stajich J.E."/>
            <person name="Smith M.E."/>
            <person name="Bonito G."/>
            <person name="Spatafora J.W."/>
        </authorList>
    </citation>
    <scope>NUCLEOTIDE SEQUENCE [LARGE SCALE GENOMIC DNA]</scope>
    <source>
        <strain evidence="2 3">AD002</strain>
    </source>
</reference>
<keyword evidence="3" id="KW-1185">Reference proteome</keyword>
<evidence type="ECO:0000313" key="3">
    <source>
        <dbReference type="Proteomes" id="UP000274822"/>
    </source>
</evidence>
<dbReference type="Proteomes" id="UP000274822">
    <property type="component" value="Unassembled WGS sequence"/>
</dbReference>
<evidence type="ECO:0000256" key="1">
    <source>
        <dbReference type="SAM" id="MobiDB-lite"/>
    </source>
</evidence>